<gene>
    <name evidence="5" type="ORF">K7X08_018509</name>
</gene>
<dbReference type="OrthoDB" id="5988181at2759"/>
<feature type="domain" description="DRBM" evidence="4">
    <location>
        <begin position="178"/>
        <end position="247"/>
    </location>
</feature>
<dbReference type="PANTHER" id="PTHR46031">
    <property type="match status" value="1"/>
</dbReference>
<dbReference type="PROSITE" id="PS50137">
    <property type="entry name" value="DS_RBD"/>
    <property type="match status" value="2"/>
</dbReference>
<dbReference type="Gene3D" id="3.30.160.20">
    <property type="match status" value="2"/>
</dbReference>
<evidence type="ECO:0000256" key="3">
    <source>
        <dbReference type="PROSITE-ProRule" id="PRU00266"/>
    </source>
</evidence>
<dbReference type="Proteomes" id="UP001152561">
    <property type="component" value="Unassembled WGS sequence"/>
</dbReference>
<keyword evidence="1" id="KW-0677">Repeat</keyword>
<evidence type="ECO:0000313" key="5">
    <source>
        <dbReference type="EMBL" id="KAJ8545926.1"/>
    </source>
</evidence>
<evidence type="ECO:0000259" key="4">
    <source>
        <dbReference type="PROSITE" id="PS50137"/>
    </source>
</evidence>
<evidence type="ECO:0000256" key="2">
    <source>
        <dbReference type="ARBA" id="ARBA00022884"/>
    </source>
</evidence>
<dbReference type="SMART" id="SM00358">
    <property type="entry name" value="DSRM"/>
    <property type="match status" value="2"/>
</dbReference>
<reference evidence="6" key="1">
    <citation type="journal article" date="2023" name="Proc. Natl. Acad. Sci. U.S.A.">
        <title>Genomic and structural basis for evolution of tropane alkaloid biosynthesis.</title>
        <authorList>
            <person name="Wanga Y.-J."/>
            <person name="Taina T."/>
            <person name="Yua J.-Y."/>
            <person name="Lia J."/>
            <person name="Xua B."/>
            <person name="Chenc J."/>
            <person name="D'Auriad J.C."/>
            <person name="Huanga J.-P."/>
            <person name="Huanga S.-X."/>
        </authorList>
    </citation>
    <scope>NUCLEOTIDE SEQUENCE [LARGE SCALE GENOMIC DNA]</scope>
    <source>
        <strain evidence="6">cv. KIB-2019</strain>
    </source>
</reference>
<name>A0A9Q1RAH5_9SOLA</name>
<evidence type="ECO:0000256" key="1">
    <source>
        <dbReference type="ARBA" id="ARBA00022737"/>
    </source>
</evidence>
<proteinExistence type="predicted"/>
<keyword evidence="2 3" id="KW-0694">RNA-binding</keyword>
<sequence length="478" mass="52879">MLSSWDLGVLTNCVLNNDLSHQNGPKDAYIYAIHSSYGIYSFRANPESWTLPENIADLVHQWQCKDIMEKINVYILQTLSTLIRGKKIMFMMGALTIILPKTNGELTLGFKWCLNCLIEIAKLCLSYSSTMAEVNSVTQTSEQLNNMAEAVTNQNTLPNISENEAKKGGPQNIHEENMHKNRLQELTQRSSLDHPVYHTVNAGSQHAPLFRSSVLVDGFWYTSPSTFSHLKAAEQDAARVALIGVKEKLKDEGCPLIREDTVFCKSIMNEYAVKMHLERPTYQTVQSVALLPVFKSTSVFNGIHYTGETGENKKEAEQLAARAAVMSILETDSGTVMLEVIKSKHKLYAALDKVQDTGDFNAGFMTTELGRPVHVDYKRKEFEGAGEKTNTGLAAYSLGQPSDVQAPNQLHVFKRPNSGSSSVEVAPPIVFVPPVLDPSLLCSTSGPSLLCSTSAKKRRKKKAKKKVQVDPSVSFLTC</sequence>
<dbReference type="AlphaFoldDB" id="A0A9Q1RAH5"/>
<feature type="domain" description="DRBM" evidence="4">
    <location>
        <begin position="263"/>
        <end position="330"/>
    </location>
</feature>
<dbReference type="GO" id="GO:0003723">
    <property type="term" value="F:RNA binding"/>
    <property type="evidence" value="ECO:0007669"/>
    <property type="project" value="UniProtKB-UniRule"/>
</dbReference>
<comment type="caution">
    <text evidence="5">The sequence shown here is derived from an EMBL/GenBank/DDBJ whole genome shotgun (WGS) entry which is preliminary data.</text>
</comment>
<dbReference type="InterPro" id="IPR014720">
    <property type="entry name" value="dsRBD_dom"/>
</dbReference>
<dbReference type="EMBL" id="JAJAGQ010000013">
    <property type="protein sequence ID" value="KAJ8545926.1"/>
    <property type="molecule type" value="Genomic_DNA"/>
</dbReference>
<evidence type="ECO:0000313" key="6">
    <source>
        <dbReference type="Proteomes" id="UP001152561"/>
    </source>
</evidence>
<accession>A0A9Q1RAH5</accession>
<dbReference type="SUPFAM" id="SSF54768">
    <property type="entry name" value="dsRNA-binding domain-like"/>
    <property type="match status" value="2"/>
</dbReference>
<organism evidence="5 6">
    <name type="scientific">Anisodus acutangulus</name>
    <dbReference type="NCBI Taxonomy" id="402998"/>
    <lineage>
        <taxon>Eukaryota</taxon>
        <taxon>Viridiplantae</taxon>
        <taxon>Streptophyta</taxon>
        <taxon>Embryophyta</taxon>
        <taxon>Tracheophyta</taxon>
        <taxon>Spermatophyta</taxon>
        <taxon>Magnoliopsida</taxon>
        <taxon>eudicotyledons</taxon>
        <taxon>Gunneridae</taxon>
        <taxon>Pentapetalae</taxon>
        <taxon>asterids</taxon>
        <taxon>lamiids</taxon>
        <taxon>Solanales</taxon>
        <taxon>Solanaceae</taxon>
        <taxon>Solanoideae</taxon>
        <taxon>Hyoscyameae</taxon>
        <taxon>Anisodus</taxon>
    </lineage>
</organism>
<protein>
    <recommendedName>
        <fullName evidence="4">DRBM domain-containing protein</fullName>
    </recommendedName>
</protein>
<dbReference type="Pfam" id="PF00035">
    <property type="entry name" value="dsrm"/>
    <property type="match status" value="2"/>
</dbReference>
<dbReference type="PANTHER" id="PTHR46031:SF37">
    <property type="entry name" value="DRBM DOMAIN-CONTAINING PROTEIN"/>
    <property type="match status" value="1"/>
</dbReference>
<keyword evidence="6" id="KW-1185">Reference proteome</keyword>